<protein>
    <recommendedName>
        <fullName evidence="2">MIT domain-containing protein</fullName>
    </recommendedName>
</protein>
<evidence type="ECO:0000313" key="4">
    <source>
        <dbReference type="Proteomes" id="UP000270094"/>
    </source>
</evidence>
<reference evidence="3 4" key="1">
    <citation type="submission" date="2018-11" db="EMBL/GenBank/DDBJ databases">
        <authorList>
            <consortium name="Pathogen Informatics"/>
        </authorList>
    </citation>
    <scope>NUCLEOTIDE SEQUENCE [LARGE SCALE GENOMIC DNA]</scope>
</reference>
<evidence type="ECO:0000256" key="1">
    <source>
        <dbReference type="SAM" id="Phobius"/>
    </source>
</evidence>
<dbReference type="SUPFAM" id="SSF116846">
    <property type="entry name" value="MIT domain"/>
    <property type="match status" value="1"/>
</dbReference>
<proteinExistence type="predicted"/>
<dbReference type="Pfam" id="PF04212">
    <property type="entry name" value="MIT"/>
    <property type="match status" value="1"/>
</dbReference>
<dbReference type="OrthoDB" id="5857668at2759"/>
<organism evidence="3 4">
    <name type="scientific">Strongylus vulgaris</name>
    <name type="common">Blood worm</name>
    <dbReference type="NCBI Taxonomy" id="40348"/>
    <lineage>
        <taxon>Eukaryota</taxon>
        <taxon>Metazoa</taxon>
        <taxon>Ecdysozoa</taxon>
        <taxon>Nematoda</taxon>
        <taxon>Chromadorea</taxon>
        <taxon>Rhabditida</taxon>
        <taxon>Rhabditina</taxon>
        <taxon>Rhabditomorpha</taxon>
        <taxon>Strongyloidea</taxon>
        <taxon>Strongylidae</taxon>
        <taxon>Strongylus</taxon>
    </lineage>
</organism>
<dbReference type="Gene3D" id="1.20.58.80">
    <property type="entry name" value="Phosphotransferase system, lactose/cellobiose-type IIA subunit"/>
    <property type="match status" value="1"/>
</dbReference>
<feature type="domain" description="MIT" evidence="2">
    <location>
        <begin position="15"/>
        <end position="73"/>
    </location>
</feature>
<evidence type="ECO:0000259" key="2">
    <source>
        <dbReference type="Pfam" id="PF04212"/>
    </source>
</evidence>
<dbReference type="InterPro" id="IPR036181">
    <property type="entry name" value="MIT_dom_sf"/>
</dbReference>
<keyword evidence="1" id="KW-0812">Transmembrane</keyword>
<gene>
    <name evidence="3" type="ORF">SVUK_LOCUS4931</name>
</gene>
<dbReference type="InterPro" id="IPR007330">
    <property type="entry name" value="MIT_dom"/>
</dbReference>
<name>A0A3P7IQ45_STRVU</name>
<dbReference type="Proteomes" id="UP000270094">
    <property type="component" value="Unassembled WGS sequence"/>
</dbReference>
<dbReference type="AlphaFoldDB" id="A0A3P7IQ45"/>
<keyword evidence="1" id="KW-0472">Membrane</keyword>
<dbReference type="EMBL" id="UYYB01014133">
    <property type="protein sequence ID" value="VDM69933.1"/>
    <property type="molecule type" value="Genomic_DNA"/>
</dbReference>
<keyword evidence="4" id="KW-1185">Reference proteome</keyword>
<accession>A0A3P7IQ45</accession>
<sequence>MSKEDKLIGEAKIALVSAVNYDKNDKPNDALRDYMIGIDLLDQAVKAMSLNDERRKPLFKQIAQYVTRAEQLKDATKIEVGRSLSLDTMLNIAYGEILLFFLIILCSPIMCMYCRLSKMSNPLSMETSWRSQYYLLCIISDTNEHETEFFGYFRLDCRPMTDVEVFFLVSPLN</sequence>
<feature type="transmembrane region" description="Helical" evidence="1">
    <location>
        <begin position="92"/>
        <end position="116"/>
    </location>
</feature>
<evidence type="ECO:0000313" key="3">
    <source>
        <dbReference type="EMBL" id="VDM69933.1"/>
    </source>
</evidence>
<keyword evidence="1" id="KW-1133">Transmembrane helix</keyword>